<keyword evidence="1" id="KW-0175">Coiled coil</keyword>
<evidence type="ECO:0000259" key="2">
    <source>
        <dbReference type="Pfam" id="PF13032"/>
    </source>
</evidence>
<comment type="caution">
    <text evidence="4">The sequence shown here is derived from an EMBL/GenBank/DDBJ whole genome shotgun (WGS) entry which is preliminary data.</text>
</comment>
<dbReference type="Pfam" id="PF18157">
    <property type="entry name" value="MID_pPIWI_RE"/>
    <property type="match status" value="1"/>
</dbReference>
<organism evidence="4 5">
    <name type="scientific">Hassallia byssoidea VB512170</name>
    <dbReference type="NCBI Taxonomy" id="1304833"/>
    <lineage>
        <taxon>Bacteria</taxon>
        <taxon>Bacillati</taxon>
        <taxon>Cyanobacteriota</taxon>
        <taxon>Cyanophyceae</taxon>
        <taxon>Nostocales</taxon>
        <taxon>Tolypothrichaceae</taxon>
        <taxon>Hassallia</taxon>
    </lineage>
</organism>
<accession>A0A846HCN6</accession>
<proteinExistence type="predicted"/>
<reference evidence="4 5" key="1">
    <citation type="journal article" date="2015" name="Genome Announc.">
        <title>Draft Genome Sequence of Cyanobacterium Hassallia byssoidea Strain VB512170, Isolated from Monuments in India.</title>
        <authorList>
            <person name="Singh D."/>
            <person name="Chandrababunaidu M.M."/>
            <person name="Panda A."/>
            <person name="Sen D."/>
            <person name="Bhattacharyya S."/>
            <person name="Adhikary S.P."/>
            <person name="Tripathy S."/>
        </authorList>
    </citation>
    <scope>NUCLEOTIDE SEQUENCE [LARGE SCALE GENOMIC DNA]</scope>
    <source>
        <strain evidence="4 5">VB512170</strain>
    </source>
</reference>
<feature type="domain" description="pPIWI-RE RNaseH" evidence="2">
    <location>
        <begin position="243"/>
        <end position="496"/>
    </location>
</feature>
<sequence length="508" mass="58436">MRKQEIERLNWKPKLEETEEDFQLRLKQFNDNLSTAQAKLRSAIRSSIGEQLTIWIWHIKSENLEKRLKAIKYCLGLPKAEPGSHSFPEGLTVNICVSEVASLAQRLDLSPESKPNSKEREKAINKRKSEVANLVESPKSELLGKVGIWFELYDKKHWKFVQKDKEGEQKKYWLAPWGDPKRAIRMGFSDEGFVSKFITPERKSYYQKAICSFVDLLRSLGVRLEPSKIQLSNVDKDTPINEVGLRLINRTSQTGENGKPQLIPVMVKMCSLTNETSAIFPGITEWIPYDEALTRINNDGDGSINNDDNGKARIRTFIEYVLKTPELRGKPTILYCEAENIRQVWTWLQDTQIDSRGLSFAERKNQVFDAMPELRVIRIRSGNETAEWYGIDGEKLSGFTTGIFKNSDNDRVFFSIGEKPATMKVPKDFSRIDKPGKVWHHPSIMEITIGYRQKDDDPLELAAIAHQSRKGVLQYEDFLQVPRVLHYAKQMGDYVLMLDDDDDEQSDN</sequence>
<feature type="domain" description="Prokaryotic pPIWI-RE MID" evidence="3">
    <location>
        <begin position="112"/>
        <end position="226"/>
    </location>
</feature>
<evidence type="ECO:0000313" key="5">
    <source>
        <dbReference type="Proteomes" id="UP000031549"/>
    </source>
</evidence>
<dbReference type="InterPro" id="IPR040496">
    <property type="entry name" value="MID_pPIWI_RE"/>
</dbReference>
<gene>
    <name evidence="4" type="ORF">PI95_021740</name>
</gene>
<dbReference type="RefSeq" id="WP_052324886.1">
    <property type="nucleotide sequence ID" value="NZ_JTCM02000059.1"/>
</dbReference>
<dbReference type="InterPro" id="IPR024996">
    <property type="entry name" value="RNaseH_pPIWI_RE"/>
</dbReference>
<dbReference type="EMBL" id="JTCM02000059">
    <property type="protein sequence ID" value="NEU75106.1"/>
    <property type="molecule type" value="Genomic_DNA"/>
</dbReference>
<evidence type="ECO:0000313" key="4">
    <source>
        <dbReference type="EMBL" id="NEU75106.1"/>
    </source>
</evidence>
<dbReference type="Proteomes" id="UP000031549">
    <property type="component" value="Unassembled WGS sequence"/>
</dbReference>
<evidence type="ECO:0000259" key="3">
    <source>
        <dbReference type="Pfam" id="PF18157"/>
    </source>
</evidence>
<protein>
    <submittedName>
        <fullName evidence="4">DUF3893 domain-containing protein</fullName>
    </submittedName>
</protein>
<feature type="coiled-coil region" evidence="1">
    <location>
        <begin position="19"/>
        <end position="46"/>
    </location>
</feature>
<dbReference type="Pfam" id="PF13032">
    <property type="entry name" value="RNaseH_pPIWI_RE"/>
    <property type="match status" value="1"/>
</dbReference>
<evidence type="ECO:0000256" key="1">
    <source>
        <dbReference type="SAM" id="Coils"/>
    </source>
</evidence>
<name>A0A846HCN6_9CYAN</name>
<keyword evidence="5" id="KW-1185">Reference proteome</keyword>
<dbReference type="AlphaFoldDB" id="A0A846HCN6"/>